<comment type="caution">
    <text evidence="2">The sequence shown here is derived from an EMBL/GenBank/DDBJ whole genome shotgun (WGS) entry which is preliminary data.</text>
</comment>
<evidence type="ECO:0000313" key="3">
    <source>
        <dbReference type="Proteomes" id="UP000019062"/>
    </source>
</evidence>
<protein>
    <submittedName>
        <fullName evidence="2">Methyl-accepting chemotaxis sensory transducer</fullName>
    </submittedName>
</protein>
<dbReference type="InterPro" id="IPR009050">
    <property type="entry name" value="Globin-like_sf"/>
</dbReference>
<dbReference type="Gene3D" id="1.10.490.10">
    <property type="entry name" value="Globins"/>
    <property type="match status" value="1"/>
</dbReference>
<gene>
    <name evidence="2" type="ORF">C176_17981</name>
</gene>
<reference evidence="2 3" key="1">
    <citation type="journal article" date="2014" name="BMC Genomics">
        <title>Genomic comparison of sporeforming bacilli isolated from milk.</title>
        <authorList>
            <person name="Moreno Switt A.I."/>
            <person name="Andrus A.D."/>
            <person name="Ranieri M.L."/>
            <person name="Orsi R.H."/>
            <person name="Ivy R."/>
            <person name="den Bakker H.C."/>
            <person name="Martin N.H."/>
            <person name="Wiedmann M."/>
            <person name="Boor K.J."/>
        </authorList>
    </citation>
    <scope>NUCLEOTIDE SEQUENCE [LARGE SCALE GENOMIC DNA]</scope>
    <source>
        <strain evidence="2 3">FSL R5-213</strain>
    </source>
</reference>
<dbReference type="eggNOG" id="COG0840">
    <property type="taxonomic scope" value="Bacteria"/>
</dbReference>
<dbReference type="CDD" id="cd01068">
    <property type="entry name" value="globin_sensor"/>
    <property type="match status" value="1"/>
</dbReference>
<sequence>MDTLMKIFDKTLIIAFVHAKVGLEPKWYKSAFQDLLNGFFSIVQQTHFNHEEQLKIINAIGKIINFEQQIVLEAYEKHHQEALKK</sequence>
<dbReference type="RefSeq" id="WP_038189037.1">
    <property type="nucleotide sequence ID" value="NZ_ASQA01000035.1"/>
</dbReference>
<name>W4EQK5_9BACL</name>
<evidence type="ECO:0000259" key="1">
    <source>
        <dbReference type="Pfam" id="PF11563"/>
    </source>
</evidence>
<dbReference type="InterPro" id="IPR039379">
    <property type="entry name" value="Protoglobin_sensor_dom"/>
</dbReference>
<dbReference type="Proteomes" id="UP000019062">
    <property type="component" value="Unassembled WGS sequence"/>
</dbReference>
<dbReference type="GO" id="GO:0019825">
    <property type="term" value="F:oxygen binding"/>
    <property type="evidence" value="ECO:0007669"/>
    <property type="project" value="InterPro"/>
</dbReference>
<keyword evidence="3" id="KW-1185">Reference proteome</keyword>
<dbReference type="InterPro" id="IPR044398">
    <property type="entry name" value="Globin-sensor_dom"/>
</dbReference>
<dbReference type="Pfam" id="PF11563">
    <property type="entry name" value="Protoglobin"/>
    <property type="match status" value="1"/>
</dbReference>
<feature type="domain" description="Globin-sensor" evidence="1">
    <location>
        <begin position="5"/>
        <end position="80"/>
    </location>
</feature>
<dbReference type="GO" id="GO:0020037">
    <property type="term" value="F:heme binding"/>
    <property type="evidence" value="ECO:0007669"/>
    <property type="project" value="InterPro"/>
</dbReference>
<organism evidence="2 3">
    <name type="scientific">Viridibacillus arenosi FSL R5-213</name>
    <dbReference type="NCBI Taxonomy" id="1227360"/>
    <lineage>
        <taxon>Bacteria</taxon>
        <taxon>Bacillati</taxon>
        <taxon>Bacillota</taxon>
        <taxon>Bacilli</taxon>
        <taxon>Bacillales</taxon>
        <taxon>Caryophanaceae</taxon>
        <taxon>Viridibacillus</taxon>
    </lineage>
</organism>
<dbReference type="PATRIC" id="fig|1227360.4.peg.3657"/>
<dbReference type="EMBL" id="ASQA01000035">
    <property type="protein sequence ID" value="ETT82086.1"/>
    <property type="molecule type" value="Genomic_DNA"/>
</dbReference>
<evidence type="ECO:0000313" key="2">
    <source>
        <dbReference type="EMBL" id="ETT82086.1"/>
    </source>
</evidence>
<dbReference type="InterPro" id="IPR012292">
    <property type="entry name" value="Globin/Proto"/>
</dbReference>
<dbReference type="SUPFAM" id="SSF46458">
    <property type="entry name" value="Globin-like"/>
    <property type="match status" value="1"/>
</dbReference>
<proteinExistence type="predicted"/>
<dbReference type="AlphaFoldDB" id="W4EQK5"/>
<accession>W4EQK5</accession>